<dbReference type="Proteomes" id="UP000765509">
    <property type="component" value="Unassembled WGS sequence"/>
</dbReference>
<feature type="region of interest" description="Disordered" evidence="1">
    <location>
        <begin position="42"/>
        <end position="83"/>
    </location>
</feature>
<protein>
    <submittedName>
        <fullName evidence="2">Uncharacterized protein</fullName>
    </submittedName>
</protein>
<evidence type="ECO:0000313" key="3">
    <source>
        <dbReference type="Proteomes" id="UP000765509"/>
    </source>
</evidence>
<gene>
    <name evidence="2" type="ORF">O181_019555</name>
</gene>
<proteinExistence type="predicted"/>
<sequence>MSCKGKVQKIKAWLKNKSILSEDQKKELAQKKENITVEALQAFPGNNPPQRVTNKGRKNPNGTNLTLRITEFKRRKRQPWKEP</sequence>
<keyword evidence="3" id="KW-1185">Reference proteome</keyword>
<comment type="caution">
    <text evidence="2">The sequence shown here is derived from an EMBL/GenBank/DDBJ whole genome shotgun (WGS) entry which is preliminary data.</text>
</comment>
<dbReference type="EMBL" id="AVOT02005735">
    <property type="protein sequence ID" value="MBW0479840.1"/>
    <property type="molecule type" value="Genomic_DNA"/>
</dbReference>
<name>A0A9Q3CAW4_9BASI</name>
<feature type="compositionally biased region" description="Basic residues" evidence="1">
    <location>
        <begin position="73"/>
        <end position="83"/>
    </location>
</feature>
<accession>A0A9Q3CAW4</accession>
<evidence type="ECO:0000256" key="1">
    <source>
        <dbReference type="SAM" id="MobiDB-lite"/>
    </source>
</evidence>
<dbReference type="AlphaFoldDB" id="A0A9Q3CAW4"/>
<reference evidence="2" key="1">
    <citation type="submission" date="2021-03" db="EMBL/GenBank/DDBJ databases">
        <title>Draft genome sequence of rust myrtle Austropuccinia psidii MF-1, a brazilian biotype.</title>
        <authorList>
            <person name="Quecine M.C."/>
            <person name="Pachon D.M.R."/>
            <person name="Bonatelli M.L."/>
            <person name="Correr F.H."/>
            <person name="Franceschini L.M."/>
            <person name="Leite T.F."/>
            <person name="Margarido G.R.A."/>
            <person name="Almeida C.A."/>
            <person name="Ferrarezi J.A."/>
            <person name="Labate C.A."/>
        </authorList>
    </citation>
    <scope>NUCLEOTIDE SEQUENCE</scope>
    <source>
        <strain evidence="2">MF-1</strain>
    </source>
</reference>
<evidence type="ECO:0000313" key="2">
    <source>
        <dbReference type="EMBL" id="MBW0479840.1"/>
    </source>
</evidence>
<organism evidence="2 3">
    <name type="scientific">Austropuccinia psidii MF-1</name>
    <dbReference type="NCBI Taxonomy" id="1389203"/>
    <lineage>
        <taxon>Eukaryota</taxon>
        <taxon>Fungi</taxon>
        <taxon>Dikarya</taxon>
        <taxon>Basidiomycota</taxon>
        <taxon>Pucciniomycotina</taxon>
        <taxon>Pucciniomycetes</taxon>
        <taxon>Pucciniales</taxon>
        <taxon>Sphaerophragmiaceae</taxon>
        <taxon>Austropuccinia</taxon>
    </lineage>
</organism>